<feature type="signal peptide" evidence="1">
    <location>
        <begin position="1"/>
        <end position="23"/>
    </location>
</feature>
<dbReference type="RefSeq" id="WP_183628654.1">
    <property type="nucleotide sequence ID" value="NZ_JACIDX010000023.1"/>
</dbReference>
<comment type="caution">
    <text evidence="2">The sequence shown here is derived from an EMBL/GenBank/DDBJ whole genome shotgun (WGS) entry which is preliminary data.</text>
</comment>
<evidence type="ECO:0000313" key="3">
    <source>
        <dbReference type="Proteomes" id="UP000548867"/>
    </source>
</evidence>
<accession>A0A7W6CMJ3</accession>
<proteinExistence type="predicted"/>
<dbReference type="AlphaFoldDB" id="A0A7W6CMJ3"/>
<dbReference type="EMBL" id="JACIDX010000023">
    <property type="protein sequence ID" value="MBB3957394.1"/>
    <property type="molecule type" value="Genomic_DNA"/>
</dbReference>
<dbReference type="Proteomes" id="UP000548867">
    <property type="component" value="Unassembled WGS sequence"/>
</dbReference>
<evidence type="ECO:0008006" key="4">
    <source>
        <dbReference type="Google" id="ProtNLM"/>
    </source>
</evidence>
<keyword evidence="1" id="KW-0732">Signal</keyword>
<organism evidence="2 3">
    <name type="scientific">Novosphingobium sediminicola</name>
    <dbReference type="NCBI Taxonomy" id="563162"/>
    <lineage>
        <taxon>Bacteria</taxon>
        <taxon>Pseudomonadati</taxon>
        <taxon>Pseudomonadota</taxon>
        <taxon>Alphaproteobacteria</taxon>
        <taxon>Sphingomonadales</taxon>
        <taxon>Sphingomonadaceae</taxon>
        <taxon>Novosphingobium</taxon>
    </lineage>
</organism>
<reference evidence="2 3" key="1">
    <citation type="submission" date="2020-08" db="EMBL/GenBank/DDBJ databases">
        <title>Genomic Encyclopedia of Type Strains, Phase IV (KMG-IV): sequencing the most valuable type-strain genomes for metagenomic binning, comparative biology and taxonomic classification.</title>
        <authorList>
            <person name="Goeker M."/>
        </authorList>
    </citation>
    <scope>NUCLEOTIDE SEQUENCE [LARGE SCALE GENOMIC DNA]</scope>
    <source>
        <strain evidence="2 3">DSM 27057</strain>
    </source>
</reference>
<name>A0A7W6CMJ3_9SPHN</name>
<feature type="chain" id="PRO_5031115353" description="Acetylxylan esterase" evidence="1">
    <location>
        <begin position="24"/>
        <end position="229"/>
    </location>
</feature>
<protein>
    <recommendedName>
        <fullName evidence="4">Acetylxylan esterase</fullName>
    </recommendedName>
</protein>
<evidence type="ECO:0000256" key="1">
    <source>
        <dbReference type="SAM" id="SignalP"/>
    </source>
</evidence>
<keyword evidence="3" id="KW-1185">Reference proteome</keyword>
<gene>
    <name evidence="2" type="ORF">GGR38_004368</name>
</gene>
<sequence>MKRISCAAAFAASLLLAPLCARAASVSTPLSPYFAPVATPSASPDQDGFLHRWLVLEPIAKPNRSNQGFTSAYVRDAFAKAALPGGATAIPRDGQTMRIGGQSLQWHALDAGLFDAKLFYLAQGLGKPTYGVIFWATTIIESDREIADAHLAVGSNSASMWWLNGAETAALFGDRRMVMDDAVSPRVTLHKGRNILRGAIINGPGLSDFCARFVDDAGRPITDLRITTR</sequence>
<evidence type="ECO:0000313" key="2">
    <source>
        <dbReference type="EMBL" id="MBB3957394.1"/>
    </source>
</evidence>